<protein>
    <submittedName>
        <fullName evidence="1">Uncharacterized protein</fullName>
    </submittedName>
</protein>
<dbReference type="Gene3D" id="2.120.10.30">
    <property type="entry name" value="TolB, C-terminal domain"/>
    <property type="match status" value="1"/>
</dbReference>
<evidence type="ECO:0000313" key="2">
    <source>
        <dbReference type="Proteomes" id="UP000193467"/>
    </source>
</evidence>
<dbReference type="InParanoid" id="A0A1Y2FYK5"/>
<proteinExistence type="predicted"/>
<dbReference type="PANTHER" id="PTHR11799">
    <property type="entry name" value="PARAOXONASE"/>
    <property type="match status" value="1"/>
</dbReference>
<name>A0A1Y2FYK5_9BASI</name>
<dbReference type="AlphaFoldDB" id="A0A1Y2FYK5"/>
<dbReference type="OrthoDB" id="5307922at2759"/>
<evidence type="ECO:0000313" key="1">
    <source>
        <dbReference type="EMBL" id="ORY88413.1"/>
    </source>
</evidence>
<reference evidence="1 2" key="1">
    <citation type="submission" date="2016-07" db="EMBL/GenBank/DDBJ databases">
        <title>Pervasive Adenine N6-methylation of Active Genes in Fungi.</title>
        <authorList>
            <consortium name="DOE Joint Genome Institute"/>
            <person name="Mondo S.J."/>
            <person name="Dannebaum R.O."/>
            <person name="Kuo R.C."/>
            <person name="Labutti K."/>
            <person name="Haridas S."/>
            <person name="Kuo A."/>
            <person name="Salamov A."/>
            <person name="Ahrendt S.R."/>
            <person name="Lipzen A."/>
            <person name="Sullivan W."/>
            <person name="Andreopoulos W.B."/>
            <person name="Clum A."/>
            <person name="Lindquist E."/>
            <person name="Daum C."/>
            <person name="Ramamoorthy G.K."/>
            <person name="Gryganskyi A."/>
            <person name="Culley D."/>
            <person name="Magnuson J.K."/>
            <person name="James T.Y."/>
            <person name="O'Malley M.A."/>
            <person name="Stajich J.E."/>
            <person name="Spatafora J.W."/>
            <person name="Visel A."/>
            <person name="Grigoriev I.V."/>
        </authorList>
    </citation>
    <scope>NUCLEOTIDE SEQUENCE [LARGE SCALE GENOMIC DNA]</scope>
    <source>
        <strain evidence="1 2">62-1032</strain>
    </source>
</reference>
<dbReference type="InterPro" id="IPR051288">
    <property type="entry name" value="Serum_paraoxonase/arylesterase"/>
</dbReference>
<sequence length="447" mass="48700">MLKRAVAVLLLALLAAYADLFTTLKVLLIPPSLPLHYAALPHSTKPLQSFTLHSSTSSPSRLELCEDATEWGERRVLLSCDPFRKDWNTVMGPLKNATVGRGGLWVIEPSDDAPEPKEVELQGFPESSEFHPLGIEVVASPGEEGDRLFVINHQALASTIEIFLLTPSPPTARYLTTLRHPSFTAPNSLAILSPTSFYLTHDHHYTRRAQSFPGPLLNLIETLGRRALSRVDLVEFALEGEKPSIEVETVASGIAFANGAALSHDKKTLAVASTSARSLLLFSRDPSTNGLTRKEEIPLPFFVDNLSLAPRGFLSPSRDTKADAESKDSDDIFIAAGHPAYLPLLLTSRNVHLSPTSAHPSSWVLAISPRSSSSISPSAENDPAYEHVAPHPRFALTTLFQSSGGSEYDQQAFGMSTTGVVGREEGGRWWIAVVGLYERGVRVLREE</sequence>
<accession>A0A1Y2FYK5</accession>
<keyword evidence="2" id="KW-1185">Reference proteome</keyword>
<dbReference type="PANTHER" id="PTHR11799:SF30">
    <property type="entry name" value="SERUM PARAOXONASE_ARYLESTERASE 2"/>
    <property type="match status" value="1"/>
</dbReference>
<comment type="caution">
    <text evidence="1">The sequence shown here is derived from an EMBL/GenBank/DDBJ whole genome shotgun (WGS) entry which is preliminary data.</text>
</comment>
<dbReference type="EMBL" id="MCGR01000010">
    <property type="protein sequence ID" value="ORY88413.1"/>
    <property type="molecule type" value="Genomic_DNA"/>
</dbReference>
<dbReference type="Proteomes" id="UP000193467">
    <property type="component" value="Unassembled WGS sequence"/>
</dbReference>
<dbReference type="SUPFAM" id="SSF63829">
    <property type="entry name" value="Calcium-dependent phosphotriesterase"/>
    <property type="match status" value="1"/>
</dbReference>
<gene>
    <name evidence="1" type="ORF">BCR35DRAFT_288971</name>
</gene>
<organism evidence="1 2">
    <name type="scientific">Leucosporidium creatinivorum</name>
    <dbReference type="NCBI Taxonomy" id="106004"/>
    <lineage>
        <taxon>Eukaryota</taxon>
        <taxon>Fungi</taxon>
        <taxon>Dikarya</taxon>
        <taxon>Basidiomycota</taxon>
        <taxon>Pucciniomycotina</taxon>
        <taxon>Microbotryomycetes</taxon>
        <taxon>Leucosporidiales</taxon>
        <taxon>Leucosporidium</taxon>
    </lineage>
</organism>
<dbReference type="InterPro" id="IPR011042">
    <property type="entry name" value="6-blade_b-propeller_TolB-like"/>
</dbReference>